<evidence type="ECO:0000256" key="1">
    <source>
        <dbReference type="SAM" id="SignalP"/>
    </source>
</evidence>
<reference evidence="3" key="2">
    <citation type="submission" date="2015-01" db="EMBL/GenBank/DDBJ databases">
        <title>Evolutionary Origins and Diversification of the Mycorrhizal Mutualists.</title>
        <authorList>
            <consortium name="DOE Joint Genome Institute"/>
            <consortium name="Mycorrhizal Genomics Consortium"/>
            <person name="Kohler A."/>
            <person name="Kuo A."/>
            <person name="Nagy L.G."/>
            <person name="Floudas D."/>
            <person name="Copeland A."/>
            <person name="Barry K.W."/>
            <person name="Cichocki N."/>
            <person name="Veneault-Fourrey C."/>
            <person name="LaButti K."/>
            <person name="Lindquist E.A."/>
            <person name="Lipzen A."/>
            <person name="Lundell T."/>
            <person name="Morin E."/>
            <person name="Murat C."/>
            <person name="Riley R."/>
            <person name="Ohm R."/>
            <person name="Sun H."/>
            <person name="Tunlid A."/>
            <person name="Henrissat B."/>
            <person name="Grigoriev I.V."/>
            <person name="Hibbett D.S."/>
            <person name="Martin F."/>
        </authorList>
    </citation>
    <scope>NUCLEOTIDE SEQUENCE [LARGE SCALE GENOMIC DNA]</scope>
    <source>
        <strain evidence="3">ATCC 200175</strain>
    </source>
</reference>
<dbReference type="AlphaFoldDB" id="A0A0C9SVM3"/>
<feature type="signal peptide" evidence="1">
    <location>
        <begin position="1"/>
        <end position="28"/>
    </location>
</feature>
<feature type="chain" id="PRO_5002203810" evidence="1">
    <location>
        <begin position="29"/>
        <end position="56"/>
    </location>
</feature>
<reference evidence="2 3" key="1">
    <citation type="submission" date="2014-06" db="EMBL/GenBank/DDBJ databases">
        <authorList>
            <consortium name="DOE Joint Genome Institute"/>
            <person name="Kuo A."/>
            <person name="Kohler A."/>
            <person name="Nagy L.G."/>
            <person name="Floudas D."/>
            <person name="Copeland A."/>
            <person name="Barry K.W."/>
            <person name="Cichocki N."/>
            <person name="Veneault-Fourrey C."/>
            <person name="LaButti K."/>
            <person name="Lindquist E.A."/>
            <person name="Lipzen A."/>
            <person name="Lundell T."/>
            <person name="Morin E."/>
            <person name="Murat C."/>
            <person name="Sun H."/>
            <person name="Tunlid A."/>
            <person name="Henrissat B."/>
            <person name="Grigoriev I.V."/>
            <person name="Hibbett D.S."/>
            <person name="Martin F."/>
            <person name="Nordberg H.P."/>
            <person name="Cantor M.N."/>
            <person name="Hua S.X."/>
        </authorList>
    </citation>
    <scope>NUCLEOTIDE SEQUENCE [LARGE SCALE GENOMIC DNA]</scope>
    <source>
        <strain evidence="2 3">ATCC 200175</strain>
    </source>
</reference>
<keyword evidence="1" id="KW-0732">Signal</keyword>
<organism evidence="2 3">
    <name type="scientific">Paxillus involutus ATCC 200175</name>
    <dbReference type="NCBI Taxonomy" id="664439"/>
    <lineage>
        <taxon>Eukaryota</taxon>
        <taxon>Fungi</taxon>
        <taxon>Dikarya</taxon>
        <taxon>Basidiomycota</taxon>
        <taxon>Agaricomycotina</taxon>
        <taxon>Agaricomycetes</taxon>
        <taxon>Agaricomycetidae</taxon>
        <taxon>Boletales</taxon>
        <taxon>Paxilineae</taxon>
        <taxon>Paxillaceae</taxon>
        <taxon>Paxillus</taxon>
    </lineage>
</organism>
<proteinExistence type="predicted"/>
<accession>A0A0C9SVM3</accession>
<evidence type="ECO:0000313" key="3">
    <source>
        <dbReference type="Proteomes" id="UP000053647"/>
    </source>
</evidence>
<evidence type="ECO:0000313" key="2">
    <source>
        <dbReference type="EMBL" id="KIJ06660.1"/>
    </source>
</evidence>
<dbReference type="EMBL" id="KN820220">
    <property type="protein sequence ID" value="KIJ06660.1"/>
    <property type="molecule type" value="Genomic_DNA"/>
</dbReference>
<keyword evidence="3" id="KW-1185">Reference proteome</keyword>
<sequence>MRLRNKGMAAAEAFILWGLITLTSDAEADKYGKANQQKSLKHSSWSVFHMREYPQF</sequence>
<gene>
    <name evidence="2" type="ORF">PAXINDRAFT_20145</name>
</gene>
<name>A0A0C9SVM3_PAXIN</name>
<protein>
    <submittedName>
        <fullName evidence="2">Uncharacterized protein</fullName>
    </submittedName>
</protein>
<dbReference type="Proteomes" id="UP000053647">
    <property type="component" value="Unassembled WGS sequence"/>
</dbReference>
<dbReference type="HOGENOM" id="CLU_3014801_0_0_1"/>